<dbReference type="Pfam" id="PF13581">
    <property type="entry name" value="HATPase_c_2"/>
    <property type="match status" value="1"/>
</dbReference>
<dbReference type="SUPFAM" id="SSF55874">
    <property type="entry name" value="ATPase domain of HSP90 chaperone/DNA topoisomerase II/histidine kinase"/>
    <property type="match status" value="1"/>
</dbReference>
<evidence type="ECO:0000313" key="3">
    <source>
        <dbReference type="EMBL" id="RJP14306.1"/>
    </source>
</evidence>
<keyword evidence="1" id="KW-0723">Serine/threonine-protein kinase</keyword>
<keyword evidence="3" id="KW-0547">Nucleotide-binding</keyword>
<accession>A0A3A4N7J4</accession>
<dbReference type="PANTHER" id="PTHR35526:SF3">
    <property type="entry name" value="ANTI-SIGMA-F FACTOR RSBW"/>
    <property type="match status" value="1"/>
</dbReference>
<evidence type="ECO:0000259" key="2">
    <source>
        <dbReference type="Pfam" id="PF13581"/>
    </source>
</evidence>
<gene>
    <name evidence="3" type="ORF">C4520_21555</name>
</gene>
<dbReference type="InterPro" id="IPR050267">
    <property type="entry name" value="Anti-sigma-factor_SerPK"/>
</dbReference>
<dbReference type="EMBL" id="QZKU01000144">
    <property type="protein sequence ID" value="RJP14306.1"/>
    <property type="molecule type" value="Genomic_DNA"/>
</dbReference>
<dbReference type="InterPro" id="IPR036890">
    <property type="entry name" value="HATPase_C_sf"/>
</dbReference>
<dbReference type="PANTHER" id="PTHR35526">
    <property type="entry name" value="ANTI-SIGMA-F FACTOR RSBW-RELATED"/>
    <property type="match status" value="1"/>
</dbReference>
<dbReference type="Gene3D" id="3.30.565.10">
    <property type="entry name" value="Histidine kinase-like ATPase, C-terminal domain"/>
    <property type="match status" value="1"/>
</dbReference>
<comment type="caution">
    <text evidence="3">The sequence shown here is derived from an EMBL/GenBank/DDBJ whole genome shotgun (WGS) entry which is preliminary data.</text>
</comment>
<dbReference type="GO" id="GO:0005524">
    <property type="term" value="F:ATP binding"/>
    <property type="evidence" value="ECO:0007669"/>
    <property type="project" value="UniProtKB-KW"/>
</dbReference>
<proteinExistence type="predicted"/>
<dbReference type="AlphaFoldDB" id="A0A3A4N7J4"/>
<reference evidence="3 4" key="1">
    <citation type="journal article" date="2017" name="ISME J.">
        <title>Energy and carbon metabolisms in a deep terrestrial subsurface fluid microbial community.</title>
        <authorList>
            <person name="Momper L."/>
            <person name="Jungbluth S.P."/>
            <person name="Lee M.D."/>
            <person name="Amend J.P."/>
        </authorList>
    </citation>
    <scope>NUCLEOTIDE SEQUENCE [LARGE SCALE GENOMIC DNA]</scope>
    <source>
        <strain evidence="3">SURF_5</strain>
    </source>
</reference>
<keyword evidence="3" id="KW-0067">ATP-binding</keyword>
<dbReference type="CDD" id="cd16936">
    <property type="entry name" value="HATPase_RsbW-like"/>
    <property type="match status" value="1"/>
</dbReference>
<keyword evidence="1" id="KW-0808">Transferase</keyword>
<dbReference type="Proteomes" id="UP000265882">
    <property type="component" value="Unassembled WGS sequence"/>
</dbReference>
<sequence>MNQRDPEHPIQTVSLSIPSIPRFLRIVRSLIAELAELNGFSLKDRDRICLAVGEACSNIIRHSYKGKPDEIIVIKCELHEDRIKISIRDFGEKIDLSRIRPPDAASVQPGGLGVHMIRCMMDEVEYETTHEVGNEIHMTKLLSSAEHDNGG</sequence>
<protein>
    <submittedName>
        <fullName evidence="3">ATP-binding protein</fullName>
    </submittedName>
</protein>
<organism evidence="3 4">
    <name type="scientific">Abyssobacteria bacterium (strain SURF_5)</name>
    <dbReference type="NCBI Taxonomy" id="2093360"/>
    <lineage>
        <taxon>Bacteria</taxon>
        <taxon>Pseudomonadati</taxon>
        <taxon>Candidatus Hydrogenedentota</taxon>
        <taxon>Candidatus Abyssobacteria</taxon>
    </lineage>
</organism>
<name>A0A3A4N7J4_ABYX5</name>
<feature type="domain" description="Histidine kinase/HSP90-like ATPase" evidence="2">
    <location>
        <begin position="19"/>
        <end position="140"/>
    </location>
</feature>
<evidence type="ECO:0000256" key="1">
    <source>
        <dbReference type="ARBA" id="ARBA00022527"/>
    </source>
</evidence>
<evidence type="ECO:0000313" key="4">
    <source>
        <dbReference type="Proteomes" id="UP000265882"/>
    </source>
</evidence>
<keyword evidence="1" id="KW-0418">Kinase</keyword>
<dbReference type="GO" id="GO:0004674">
    <property type="term" value="F:protein serine/threonine kinase activity"/>
    <property type="evidence" value="ECO:0007669"/>
    <property type="project" value="UniProtKB-KW"/>
</dbReference>
<dbReference type="InterPro" id="IPR003594">
    <property type="entry name" value="HATPase_dom"/>
</dbReference>